<keyword evidence="3" id="KW-1185">Reference proteome</keyword>
<feature type="region of interest" description="Disordered" evidence="1">
    <location>
        <begin position="47"/>
        <end position="106"/>
    </location>
</feature>
<dbReference type="AlphaFoldDB" id="A0A9W7XKJ6"/>
<evidence type="ECO:0000313" key="3">
    <source>
        <dbReference type="Proteomes" id="UP001145021"/>
    </source>
</evidence>
<organism evidence="2 3">
    <name type="scientific">Coemansia asiatica</name>
    <dbReference type="NCBI Taxonomy" id="1052880"/>
    <lineage>
        <taxon>Eukaryota</taxon>
        <taxon>Fungi</taxon>
        <taxon>Fungi incertae sedis</taxon>
        <taxon>Zoopagomycota</taxon>
        <taxon>Kickxellomycotina</taxon>
        <taxon>Kickxellomycetes</taxon>
        <taxon>Kickxellales</taxon>
        <taxon>Kickxellaceae</taxon>
        <taxon>Coemansia</taxon>
    </lineage>
</organism>
<feature type="compositionally biased region" description="Acidic residues" evidence="1">
    <location>
        <begin position="202"/>
        <end position="227"/>
    </location>
</feature>
<evidence type="ECO:0000256" key="1">
    <source>
        <dbReference type="SAM" id="MobiDB-lite"/>
    </source>
</evidence>
<feature type="compositionally biased region" description="Low complexity" evidence="1">
    <location>
        <begin position="472"/>
        <end position="483"/>
    </location>
</feature>
<feature type="region of interest" description="Disordered" evidence="1">
    <location>
        <begin position="270"/>
        <end position="295"/>
    </location>
</feature>
<proteinExistence type="predicted"/>
<reference evidence="2" key="1">
    <citation type="submission" date="2022-07" db="EMBL/GenBank/DDBJ databases">
        <title>Phylogenomic reconstructions and comparative analyses of Kickxellomycotina fungi.</title>
        <authorList>
            <person name="Reynolds N.K."/>
            <person name="Stajich J.E."/>
            <person name="Barry K."/>
            <person name="Grigoriev I.V."/>
            <person name="Crous P."/>
            <person name="Smith M.E."/>
        </authorList>
    </citation>
    <scope>NUCLEOTIDE SEQUENCE</scope>
    <source>
        <strain evidence="2">NBRC 105413</strain>
    </source>
</reference>
<feature type="compositionally biased region" description="Acidic residues" evidence="1">
    <location>
        <begin position="73"/>
        <end position="91"/>
    </location>
</feature>
<accession>A0A9W7XKJ6</accession>
<feature type="compositionally biased region" description="Acidic residues" evidence="1">
    <location>
        <begin position="283"/>
        <end position="295"/>
    </location>
</feature>
<comment type="caution">
    <text evidence="2">The sequence shown here is derived from an EMBL/GenBank/DDBJ whole genome shotgun (WGS) entry which is preliminary data.</text>
</comment>
<protein>
    <submittedName>
        <fullName evidence="2">Uncharacterized protein</fullName>
    </submittedName>
</protein>
<feature type="region of interest" description="Disordered" evidence="1">
    <location>
        <begin position="1"/>
        <end position="32"/>
    </location>
</feature>
<feature type="compositionally biased region" description="Acidic residues" evidence="1">
    <location>
        <begin position="237"/>
        <end position="247"/>
    </location>
</feature>
<dbReference type="Proteomes" id="UP001145021">
    <property type="component" value="Unassembled WGS sequence"/>
</dbReference>
<evidence type="ECO:0000313" key="2">
    <source>
        <dbReference type="EMBL" id="KAJ1644667.1"/>
    </source>
</evidence>
<dbReference type="EMBL" id="JANBOH010000150">
    <property type="protein sequence ID" value="KAJ1644667.1"/>
    <property type="molecule type" value="Genomic_DNA"/>
</dbReference>
<feature type="compositionally biased region" description="Basic and acidic residues" evidence="1">
    <location>
        <begin position="92"/>
        <end position="106"/>
    </location>
</feature>
<feature type="region of interest" description="Disordered" evidence="1">
    <location>
        <begin position="167"/>
        <end position="247"/>
    </location>
</feature>
<gene>
    <name evidence="2" type="ORF">LPJ64_003679</name>
</gene>
<sequence>MMDQATGAETDLSVSEASDEGEQDARINASSADRLLAIERLMAALRESDLGTDLDNSSRTSSQKRHLEQSVDSTDDSEFEQASESDDDEDILVEKESPGDADKELEKKEKKIILRFKMAESHDQGTSNKQVEVGDLDWSDFDIKTINEILARREELNRIKRLAIGEQAQETKMSKLKKSSLAPAPLNLRKTRLAKASRPKDDIEEGEEVEDQEMEYQEQEQEEDEDETKQTAFVETGAEDDQDRMDVDGEEIDYIKEGERIGELFEDTVEAGAGAEAEAAEAKDEEADEADEEAEVLVQGQMSLHLPPRATMHTEEIDALEQSYEAGRQQRELRPHPAMVRGNGHIDVAQPGPPKDMRLVLQRELQREDRLLKDLKAEIIDKLYKLQAEEKLLRMIVKHDFDIPLDDVAADNNELAGSVNIDTPAYGGFSEVGNAEQQSDYAAAAAAAAAAMVAATQSGLLQDGDAMESDSDASSLSGMSSSSSEDEVQDEEITRGALSRVLKQYLPDDEE</sequence>
<feature type="region of interest" description="Disordered" evidence="1">
    <location>
        <begin position="462"/>
        <end position="511"/>
    </location>
</feature>
<name>A0A9W7XKJ6_9FUNG</name>